<dbReference type="AlphaFoldDB" id="A0A8S0W4U6"/>
<organism evidence="1 2">
    <name type="scientific">Cyclocybe aegerita</name>
    <name type="common">Black poplar mushroom</name>
    <name type="synonym">Agrocybe aegerita</name>
    <dbReference type="NCBI Taxonomy" id="1973307"/>
    <lineage>
        <taxon>Eukaryota</taxon>
        <taxon>Fungi</taxon>
        <taxon>Dikarya</taxon>
        <taxon>Basidiomycota</taxon>
        <taxon>Agaricomycotina</taxon>
        <taxon>Agaricomycetes</taxon>
        <taxon>Agaricomycetidae</taxon>
        <taxon>Agaricales</taxon>
        <taxon>Agaricineae</taxon>
        <taxon>Bolbitiaceae</taxon>
        <taxon>Cyclocybe</taxon>
    </lineage>
</organism>
<comment type="caution">
    <text evidence="1">The sequence shown here is derived from an EMBL/GenBank/DDBJ whole genome shotgun (WGS) entry which is preliminary data.</text>
</comment>
<dbReference type="Proteomes" id="UP000467700">
    <property type="component" value="Unassembled WGS sequence"/>
</dbReference>
<name>A0A8S0W4U6_CYCAE</name>
<accession>A0A8S0W4U6</accession>
<sequence>MTRFSCATCGAAGTFGVNYPATSCTSWRKSPRSCPPCLKLKIIDNQIAETRAFLDHLEAHRDALKADINTSHDPFTNVFPTEIAHRIFSLCKKESPEILSKYSQCHLQYLNRVPLSLAAVCKRWQAVAWSTPSLWALVYFHIGRVVDTTLYEDIFRRWLRRSGCQLLSIYLHIDDYDSSNREWDRFCRSVIGAISDNWHRWQNLSLTIPLHLLSLFRRMHHDVDGRPHLRNLFICPPFSNSPTHVTSVFDIGTSFRPDPDTVYLSDCLFQDIHIDWVNVTQVTIEGFCLSDCFELLKSAPLLFNCAFERVAEFGDDLPYSGGPIVHHRLKTLVIEIMTHSNPSFFDNLTLPSLERLTYFCHISEEPLDDVTSLLDRSECPINFLSVSESTYPHDTVGLFDLLWSVPTIEGLELYNIALNDEFFELLALDVPTSDGGEYGEFLPRLQTLVLSISDGPHTFSWPALYQSLSNRVSHKRTEDGLPMLKRVLIDISTGDDDQGYYIDELGIAAFQNVIDEGDT</sequence>
<keyword evidence="2" id="KW-1185">Reference proteome</keyword>
<proteinExistence type="predicted"/>
<dbReference type="OrthoDB" id="2889869at2759"/>
<protein>
    <recommendedName>
        <fullName evidence="3">F-box domain-containing protein</fullName>
    </recommendedName>
</protein>
<reference evidence="1 2" key="1">
    <citation type="submission" date="2020-01" db="EMBL/GenBank/DDBJ databases">
        <authorList>
            <person name="Gupta K D."/>
        </authorList>
    </citation>
    <scope>NUCLEOTIDE SEQUENCE [LARGE SCALE GENOMIC DNA]</scope>
</reference>
<dbReference type="EMBL" id="CACVBS010000092">
    <property type="protein sequence ID" value="CAA7270615.1"/>
    <property type="molecule type" value="Genomic_DNA"/>
</dbReference>
<evidence type="ECO:0008006" key="3">
    <source>
        <dbReference type="Google" id="ProtNLM"/>
    </source>
</evidence>
<evidence type="ECO:0000313" key="2">
    <source>
        <dbReference type="Proteomes" id="UP000467700"/>
    </source>
</evidence>
<gene>
    <name evidence="1" type="ORF">AAE3_LOCUS12864</name>
</gene>
<evidence type="ECO:0000313" key="1">
    <source>
        <dbReference type="EMBL" id="CAA7270615.1"/>
    </source>
</evidence>